<keyword evidence="3" id="KW-1185">Reference proteome</keyword>
<evidence type="ECO:0000256" key="1">
    <source>
        <dbReference type="SAM" id="MobiDB-lite"/>
    </source>
</evidence>
<dbReference type="EMBL" id="CAJNJA010027257">
    <property type="protein sequence ID" value="CAE7572553.1"/>
    <property type="molecule type" value="Genomic_DNA"/>
</dbReference>
<name>A0A812UMZ4_9DINO</name>
<comment type="caution">
    <text evidence="2">The sequence shown here is derived from an EMBL/GenBank/DDBJ whole genome shotgun (WGS) entry which is preliminary data.</text>
</comment>
<sequence length="693" mass="78054">MDPNSEPRTPLARGKSGESTDVAPDSPSKEGYLTRKLDEFVESVQALGKKFPLFSSPESYKNHLPSRKLDTAHVKLHECEYYCSRDSLDRFANLLAQRSEGRSRLMYISDMSGSGKTSCIVPAFLQLRKKPESMWQLLYLPFFNNEDGSNQRRCHDQMPQLDSIDRCLLGLDSRNTAAFYMLRCLQKTLHGQYVDAANEKNRSRRAALVVGLVALFSFARKRWRARRVMLCFALALGACCAAFKQKVGKFLEEFIGMPSYLFPALGWVIPPSMDILERRRSQLLDALIGQGRPPEKQVLLHVDEHKKMSEDSKMRKQAMEFLAADVRVKVVATFTEPLEVTAATGESSNSTELALYKPPPDPDEVLEHKFRLTFQMLNDKKTFQNLSINAANTWAALRLLVYLQMSVRGCSFLHLPPQSLNGPAAEVNECLRTLRTAAAALRPDLKTVAQCFDQLKSHLQQLIGELRGNSAARRGNPSMTRFLLGLPAQEYSEREMDHQPDRKCKVPFVTLESGCLSPPFRYLMSTEETSDLSSPHVAEIYNQGRVIVSRALRQQGCQFQDAVGGHMLQCLYCWSLGCLLSKAGNICDLHPRLETEMYATTMIQQLQPGRSFKGTTTTLQDSFGQEVGVLYRADEQTCMNGAEQCFQMDQRSLLRHHHGLGAGFCWEVRMAAVQAFLRSLIFVTDLAGRCCVP</sequence>
<protein>
    <submittedName>
        <fullName evidence="2">Uncharacterized protein</fullName>
    </submittedName>
</protein>
<organism evidence="2 3">
    <name type="scientific">Symbiodinium necroappetens</name>
    <dbReference type="NCBI Taxonomy" id="1628268"/>
    <lineage>
        <taxon>Eukaryota</taxon>
        <taxon>Sar</taxon>
        <taxon>Alveolata</taxon>
        <taxon>Dinophyceae</taxon>
        <taxon>Suessiales</taxon>
        <taxon>Symbiodiniaceae</taxon>
        <taxon>Symbiodinium</taxon>
    </lineage>
</organism>
<accession>A0A812UMZ4</accession>
<dbReference type="AlphaFoldDB" id="A0A812UMZ4"/>
<feature type="region of interest" description="Disordered" evidence="1">
    <location>
        <begin position="1"/>
        <end position="30"/>
    </location>
</feature>
<evidence type="ECO:0000313" key="3">
    <source>
        <dbReference type="Proteomes" id="UP000601435"/>
    </source>
</evidence>
<dbReference type="Proteomes" id="UP000601435">
    <property type="component" value="Unassembled WGS sequence"/>
</dbReference>
<gene>
    <name evidence="2" type="ORF">SNEC2469_LOCUS16713</name>
</gene>
<reference evidence="2" key="1">
    <citation type="submission" date="2021-02" db="EMBL/GenBank/DDBJ databases">
        <authorList>
            <person name="Dougan E. K."/>
            <person name="Rhodes N."/>
            <person name="Thang M."/>
            <person name="Chan C."/>
        </authorList>
    </citation>
    <scope>NUCLEOTIDE SEQUENCE</scope>
</reference>
<evidence type="ECO:0000313" key="2">
    <source>
        <dbReference type="EMBL" id="CAE7572553.1"/>
    </source>
</evidence>
<proteinExistence type="predicted"/>
<dbReference type="OrthoDB" id="10297989at2759"/>